<reference evidence="2" key="1">
    <citation type="submission" date="2016-10" db="EMBL/GenBank/DDBJ databases">
        <authorList>
            <person name="Varghese N."/>
            <person name="Submissions S."/>
        </authorList>
    </citation>
    <scope>NUCLEOTIDE SEQUENCE [LARGE SCALE GENOMIC DNA]</scope>
    <source>
        <strain evidence="2">DSM 23920</strain>
    </source>
</reference>
<dbReference type="Proteomes" id="UP000199656">
    <property type="component" value="Unassembled WGS sequence"/>
</dbReference>
<gene>
    <name evidence="1" type="ORF">SAMN05660909_01618</name>
</gene>
<dbReference type="EMBL" id="FNRL01000006">
    <property type="protein sequence ID" value="SEA36098.1"/>
    <property type="molecule type" value="Genomic_DNA"/>
</dbReference>
<sequence>MSSYTSIILFISPGENLSKRMEEVNGYKMEDGRAFSMIDVNGKPYPDVFPRFMLCGAYNHFNLEHFLTYLRSNVFWEEPQNVRLIVQDDLSENVDYYSL</sequence>
<accession>A0A1H4AJZ5</accession>
<dbReference type="AlphaFoldDB" id="A0A1H4AJZ5"/>
<name>A0A1H4AJZ5_9BACT</name>
<evidence type="ECO:0000313" key="2">
    <source>
        <dbReference type="Proteomes" id="UP000199656"/>
    </source>
</evidence>
<protein>
    <submittedName>
        <fullName evidence="1">Uncharacterized protein</fullName>
    </submittedName>
</protein>
<keyword evidence="2" id="KW-1185">Reference proteome</keyword>
<dbReference type="RefSeq" id="WP_139170013.1">
    <property type="nucleotide sequence ID" value="NZ_BKAT01000009.1"/>
</dbReference>
<proteinExistence type="predicted"/>
<organism evidence="1 2">
    <name type="scientific">Chitinophaga terrae</name>
    <name type="common">ex Kim and Jung 2007</name>
    <dbReference type="NCBI Taxonomy" id="408074"/>
    <lineage>
        <taxon>Bacteria</taxon>
        <taxon>Pseudomonadati</taxon>
        <taxon>Bacteroidota</taxon>
        <taxon>Chitinophagia</taxon>
        <taxon>Chitinophagales</taxon>
        <taxon>Chitinophagaceae</taxon>
        <taxon>Chitinophaga</taxon>
    </lineage>
</organism>
<dbReference type="STRING" id="408074.SAMN05660909_01618"/>
<evidence type="ECO:0000313" key="1">
    <source>
        <dbReference type="EMBL" id="SEA36098.1"/>
    </source>
</evidence>
<dbReference type="OrthoDB" id="9953889at2"/>